<keyword evidence="3" id="KW-1185">Reference proteome</keyword>
<keyword evidence="1" id="KW-0812">Transmembrane</keyword>
<gene>
    <name evidence="2" type="ORF">BW143_09580</name>
</gene>
<dbReference type="RefSeq" id="WP_076761560.1">
    <property type="nucleotide sequence ID" value="NZ_JARMMK010000001.1"/>
</dbReference>
<keyword evidence="1" id="KW-0472">Membrane</keyword>
<evidence type="ECO:0000313" key="3">
    <source>
        <dbReference type="Proteomes" id="UP000187367"/>
    </source>
</evidence>
<organism evidence="2 3">
    <name type="scientific">Bacillus swezeyi</name>
    <dbReference type="NCBI Taxonomy" id="1925020"/>
    <lineage>
        <taxon>Bacteria</taxon>
        <taxon>Bacillati</taxon>
        <taxon>Bacillota</taxon>
        <taxon>Bacilli</taxon>
        <taxon>Bacillales</taxon>
        <taxon>Bacillaceae</taxon>
        <taxon>Bacillus</taxon>
    </lineage>
</organism>
<reference evidence="2 3" key="1">
    <citation type="submission" date="2017-01" db="EMBL/GenBank/DDBJ databases">
        <title>Bacillus phylogenomics.</title>
        <authorList>
            <person name="Dunlap C."/>
        </authorList>
    </citation>
    <scope>NUCLEOTIDE SEQUENCE [LARGE SCALE GENOMIC DNA]</scope>
    <source>
        <strain evidence="2 3">NRRL B-41282</strain>
    </source>
</reference>
<keyword evidence="1" id="KW-1133">Transmembrane helix</keyword>
<dbReference type="Proteomes" id="UP000187367">
    <property type="component" value="Unassembled WGS sequence"/>
</dbReference>
<feature type="transmembrane region" description="Helical" evidence="1">
    <location>
        <begin position="50"/>
        <end position="72"/>
    </location>
</feature>
<dbReference type="EMBL" id="MTJL01000016">
    <property type="protein sequence ID" value="OMI06171.1"/>
    <property type="molecule type" value="Genomic_DNA"/>
</dbReference>
<name>A0A1R1RVZ2_9BACI</name>
<evidence type="ECO:0000313" key="2">
    <source>
        <dbReference type="EMBL" id="OMI06171.1"/>
    </source>
</evidence>
<accession>A0A1R1RVZ2</accession>
<protein>
    <submittedName>
        <fullName evidence="2">Uncharacterized protein</fullName>
    </submittedName>
</protein>
<dbReference type="AlphaFoldDB" id="A0A1R1RVZ2"/>
<feature type="transmembrane region" description="Helical" evidence="1">
    <location>
        <begin position="78"/>
        <end position="100"/>
    </location>
</feature>
<evidence type="ECO:0000256" key="1">
    <source>
        <dbReference type="SAM" id="Phobius"/>
    </source>
</evidence>
<accession>A0A1R1QNE3</accession>
<proteinExistence type="predicted"/>
<sequence>MIIAFLLLMDIVVRSAVLHNGFSEYTASPAGLGYSEIDNVKTYRQKCMQILYSSIIRALAVLFIDCAFTGLPNGPGEWGSLILFGLPVVLFCFWISLYSLKRFWKRNKDLFEPALSQKSEKNSSNTASRFRSYGGRHFFETFV</sequence>
<comment type="caution">
    <text evidence="2">The sequence shown here is derived from an EMBL/GenBank/DDBJ whole genome shotgun (WGS) entry which is preliminary data.</text>
</comment>